<dbReference type="InterPro" id="IPR003675">
    <property type="entry name" value="Rce1/LyrA-like_dom"/>
</dbReference>
<evidence type="ECO:0000313" key="3">
    <source>
        <dbReference type="EMBL" id="QDT18794.1"/>
    </source>
</evidence>
<gene>
    <name evidence="3" type="ORF">HG66A1_05560</name>
</gene>
<evidence type="ECO:0000256" key="1">
    <source>
        <dbReference type="SAM" id="Phobius"/>
    </source>
</evidence>
<dbReference type="GO" id="GO:0006508">
    <property type="term" value="P:proteolysis"/>
    <property type="evidence" value="ECO:0007669"/>
    <property type="project" value="UniProtKB-KW"/>
</dbReference>
<feature type="transmembrane region" description="Helical" evidence="1">
    <location>
        <begin position="20"/>
        <end position="43"/>
    </location>
</feature>
<keyword evidence="1" id="KW-1133">Transmembrane helix</keyword>
<dbReference type="OrthoDB" id="118729at2"/>
<feature type="transmembrane region" description="Helical" evidence="1">
    <location>
        <begin position="128"/>
        <end position="147"/>
    </location>
</feature>
<protein>
    <submittedName>
        <fullName evidence="3">CAAX amino terminal protease self-immunity</fullName>
    </submittedName>
</protein>
<evidence type="ECO:0000313" key="4">
    <source>
        <dbReference type="Proteomes" id="UP000320421"/>
    </source>
</evidence>
<dbReference type="Pfam" id="PF02517">
    <property type="entry name" value="Rce1-like"/>
    <property type="match status" value="1"/>
</dbReference>
<dbReference type="RefSeq" id="WP_145180592.1">
    <property type="nucleotide sequence ID" value="NZ_CP036266.1"/>
</dbReference>
<organism evidence="3 4">
    <name type="scientific">Gimesia chilikensis</name>
    <dbReference type="NCBI Taxonomy" id="2605989"/>
    <lineage>
        <taxon>Bacteria</taxon>
        <taxon>Pseudomonadati</taxon>
        <taxon>Planctomycetota</taxon>
        <taxon>Planctomycetia</taxon>
        <taxon>Planctomycetales</taxon>
        <taxon>Planctomycetaceae</taxon>
        <taxon>Gimesia</taxon>
    </lineage>
</organism>
<keyword evidence="1" id="KW-0812">Transmembrane</keyword>
<dbReference type="EMBL" id="CP036266">
    <property type="protein sequence ID" value="QDT18794.1"/>
    <property type="molecule type" value="Genomic_DNA"/>
</dbReference>
<keyword evidence="4" id="KW-1185">Reference proteome</keyword>
<keyword evidence="3" id="KW-0378">Hydrolase</keyword>
<dbReference type="GO" id="GO:0004175">
    <property type="term" value="F:endopeptidase activity"/>
    <property type="evidence" value="ECO:0007669"/>
    <property type="project" value="UniProtKB-ARBA"/>
</dbReference>
<reference evidence="3 4" key="1">
    <citation type="submission" date="2019-02" db="EMBL/GenBank/DDBJ databases">
        <title>Deep-cultivation of Planctomycetes and their phenomic and genomic characterization uncovers novel biology.</title>
        <authorList>
            <person name="Wiegand S."/>
            <person name="Jogler M."/>
            <person name="Boedeker C."/>
            <person name="Pinto D."/>
            <person name="Vollmers J."/>
            <person name="Rivas-Marin E."/>
            <person name="Kohn T."/>
            <person name="Peeters S.H."/>
            <person name="Heuer A."/>
            <person name="Rast P."/>
            <person name="Oberbeckmann S."/>
            <person name="Bunk B."/>
            <person name="Jeske O."/>
            <person name="Meyerdierks A."/>
            <person name="Storesund J.E."/>
            <person name="Kallscheuer N."/>
            <person name="Luecker S."/>
            <person name="Lage O.M."/>
            <person name="Pohl T."/>
            <person name="Merkel B.J."/>
            <person name="Hornburger P."/>
            <person name="Mueller R.-W."/>
            <person name="Bruemmer F."/>
            <person name="Labrenz M."/>
            <person name="Spormann A.M."/>
            <person name="Op den Camp H."/>
            <person name="Overmann J."/>
            <person name="Amann R."/>
            <person name="Jetten M.S.M."/>
            <person name="Mascher T."/>
            <person name="Medema M.H."/>
            <person name="Devos D.P."/>
            <person name="Kaster A.-K."/>
            <person name="Ovreas L."/>
            <person name="Rohde M."/>
            <person name="Galperin M.Y."/>
            <person name="Jogler C."/>
        </authorList>
    </citation>
    <scope>NUCLEOTIDE SEQUENCE [LARGE SCALE GENOMIC DNA]</scope>
    <source>
        <strain evidence="3 4">HG66A1</strain>
    </source>
</reference>
<dbReference type="GO" id="GO:0080120">
    <property type="term" value="P:CAAX-box protein maturation"/>
    <property type="evidence" value="ECO:0007669"/>
    <property type="project" value="UniProtKB-ARBA"/>
</dbReference>
<dbReference type="Proteomes" id="UP000320421">
    <property type="component" value="Chromosome"/>
</dbReference>
<evidence type="ECO:0000259" key="2">
    <source>
        <dbReference type="Pfam" id="PF02517"/>
    </source>
</evidence>
<feature type="domain" description="CAAX prenyl protease 2/Lysostaphin resistance protein A-like" evidence="2">
    <location>
        <begin position="102"/>
        <end position="191"/>
    </location>
</feature>
<feature type="transmembrane region" description="Helical" evidence="1">
    <location>
        <begin position="55"/>
        <end position="76"/>
    </location>
</feature>
<feature type="transmembrane region" description="Helical" evidence="1">
    <location>
        <begin position="154"/>
        <end position="173"/>
    </location>
</feature>
<proteinExistence type="predicted"/>
<feature type="transmembrane region" description="Helical" evidence="1">
    <location>
        <begin position="179"/>
        <end position="197"/>
    </location>
</feature>
<sequence length="210" mass="23578">MSNPDDEQELDDNPPQDQQLLILGGSLFSIGIILAAFGFGWALDINPLANLNWSWSALIIGTLAALPMFGFFLLTMKLPFQAFHKINQFLLDEIGPRIVKASVLEVFILCIFIGLGEELLFRGVLQSWSNQFGVVYAIIFTNLLFGILHSVTRVYVIVASLMGVYLSLLLILFTPQNLLIPITTHTVYDFLCFMMLIRIYRQQTAETAAE</sequence>
<name>A0A517PHF0_9PLAN</name>
<feature type="transmembrane region" description="Helical" evidence="1">
    <location>
        <begin position="97"/>
        <end position="116"/>
    </location>
</feature>
<dbReference type="AlphaFoldDB" id="A0A517PHF0"/>
<accession>A0A517PHF0</accession>
<keyword evidence="1" id="KW-0472">Membrane</keyword>
<keyword evidence="3" id="KW-0645">Protease</keyword>